<evidence type="ECO:0000256" key="3">
    <source>
        <dbReference type="ARBA" id="ARBA00022692"/>
    </source>
</evidence>
<feature type="domain" description="ABC transporter" evidence="10">
    <location>
        <begin position="494"/>
        <end position="739"/>
    </location>
</feature>
<dbReference type="PANTHER" id="PTHR24223">
    <property type="entry name" value="ATP-BINDING CASSETTE SUB-FAMILY C"/>
    <property type="match status" value="1"/>
</dbReference>
<keyword evidence="3 9" id="KW-0812">Transmembrane</keyword>
<evidence type="ECO:0000256" key="6">
    <source>
        <dbReference type="ARBA" id="ARBA00022989"/>
    </source>
</evidence>
<keyword evidence="6 9" id="KW-1133">Transmembrane helix</keyword>
<dbReference type="GO" id="GO:0016020">
    <property type="term" value="C:membrane"/>
    <property type="evidence" value="ECO:0007669"/>
    <property type="project" value="UniProtKB-SubCell"/>
</dbReference>
<evidence type="ECO:0000256" key="1">
    <source>
        <dbReference type="ARBA" id="ARBA00004141"/>
    </source>
</evidence>
<organism evidence="12 13">
    <name type="scientific">Paramecium primaurelia</name>
    <dbReference type="NCBI Taxonomy" id="5886"/>
    <lineage>
        <taxon>Eukaryota</taxon>
        <taxon>Sar</taxon>
        <taxon>Alveolata</taxon>
        <taxon>Ciliophora</taxon>
        <taxon>Intramacronucleata</taxon>
        <taxon>Oligohymenophorea</taxon>
        <taxon>Peniculida</taxon>
        <taxon>Parameciidae</taxon>
        <taxon>Paramecium</taxon>
    </lineage>
</organism>
<dbReference type="Pfam" id="PF00664">
    <property type="entry name" value="ABC_membrane"/>
    <property type="match status" value="1"/>
</dbReference>
<dbReference type="Pfam" id="PF00005">
    <property type="entry name" value="ABC_tran"/>
    <property type="match status" value="1"/>
</dbReference>
<evidence type="ECO:0000256" key="9">
    <source>
        <dbReference type="SAM" id="Phobius"/>
    </source>
</evidence>
<dbReference type="EMBL" id="CAJJDM010000063">
    <property type="protein sequence ID" value="CAD8079900.1"/>
    <property type="molecule type" value="Genomic_DNA"/>
</dbReference>
<dbReference type="PROSITE" id="PS50893">
    <property type="entry name" value="ABC_TRANSPORTER_2"/>
    <property type="match status" value="1"/>
</dbReference>
<proteinExistence type="inferred from homology"/>
<comment type="subcellular location">
    <subcellularLocation>
        <location evidence="1">Membrane</location>
        <topology evidence="1">Multi-pass membrane protein</topology>
    </subcellularLocation>
</comment>
<evidence type="ECO:0000313" key="12">
    <source>
        <dbReference type="EMBL" id="CAD8079900.1"/>
    </source>
</evidence>
<evidence type="ECO:0000256" key="5">
    <source>
        <dbReference type="ARBA" id="ARBA00022840"/>
    </source>
</evidence>
<name>A0A8S1MGZ0_PARPR</name>
<dbReference type="GO" id="GO:0016887">
    <property type="term" value="F:ATP hydrolysis activity"/>
    <property type="evidence" value="ECO:0007669"/>
    <property type="project" value="InterPro"/>
</dbReference>
<dbReference type="FunFam" id="1.20.1560.10:FF:000151">
    <property type="entry name" value="Uncharacterized protein"/>
    <property type="match status" value="1"/>
</dbReference>
<dbReference type="FunFam" id="3.40.50.300:FF:002273">
    <property type="entry name" value="Uncharacterized protein"/>
    <property type="match status" value="1"/>
</dbReference>
<dbReference type="InterPro" id="IPR011527">
    <property type="entry name" value="ABC1_TM_dom"/>
</dbReference>
<feature type="transmembrane region" description="Helical" evidence="9">
    <location>
        <begin position="173"/>
        <end position="194"/>
    </location>
</feature>
<keyword evidence="13" id="KW-1185">Reference proteome</keyword>
<evidence type="ECO:0000256" key="8">
    <source>
        <dbReference type="SAM" id="MobiDB-lite"/>
    </source>
</evidence>
<evidence type="ECO:0000256" key="7">
    <source>
        <dbReference type="ARBA" id="ARBA00023136"/>
    </source>
</evidence>
<comment type="caution">
    <text evidence="12">The sequence shown here is derived from an EMBL/GenBank/DDBJ whole genome shotgun (WGS) entry which is preliminary data.</text>
</comment>
<evidence type="ECO:0000256" key="2">
    <source>
        <dbReference type="ARBA" id="ARBA00009726"/>
    </source>
</evidence>
<dbReference type="InterPro" id="IPR003439">
    <property type="entry name" value="ABC_transporter-like_ATP-bd"/>
</dbReference>
<evidence type="ECO:0000259" key="11">
    <source>
        <dbReference type="PROSITE" id="PS50929"/>
    </source>
</evidence>
<keyword evidence="5" id="KW-0067">ATP-binding</keyword>
<reference evidence="12" key="1">
    <citation type="submission" date="2021-01" db="EMBL/GenBank/DDBJ databases">
        <authorList>
            <consortium name="Genoscope - CEA"/>
            <person name="William W."/>
        </authorList>
    </citation>
    <scope>NUCLEOTIDE SEQUENCE</scope>
</reference>
<dbReference type="InterPro" id="IPR017871">
    <property type="entry name" value="ABC_transporter-like_CS"/>
</dbReference>
<comment type="similarity">
    <text evidence="2">Belongs to the ABC transporter superfamily. ABCC family. Conjugate transporter (TC 3.A.1.208) subfamily.</text>
</comment>
<keyword evidence="4" id="KW-0547">Nucleotide-binding</keyword>
<evidence type="ECO:0000313" key="13">
    <source>
        <dbReference type="Proteomes" id="UP000688137"/>
    </source>
</evidence>
<dbReference type="Proteomes" id="UP000688137">
    <property type="component" value="Unassembled WGS sequence"/>
</dbReference>
<dbReference type="CDD" id="cd03250">
    <property type="entry name" value="ABCC_MRP_domain1"/>
    <property type="match status" value="1"/>
</dbReference>
<dbReference type="AlphaFoldDB" id="A0A8S1MGZ0"/>
<evidence type="ECO:0000256" key="4">
    <source>
        <dbReference type="ARBA" id="ARBA00022741"/>
    </source>
</evidence>
<feature type="transmembrane region" description="Helical" evidence="9">
    <location>
        <begin position="307"/>
        <end position="326"/>
    </location>
</feature>
<dbReference type="PROSITE" id="PS00211">
    <property type="entry name" value="ABC_TRANSPORTER_1"/>
    <property type="match status" value="1"/>
</dbReference>
<dbReference type="GO" id="GO:0005524">
    <property type="term" value="F:ATP binding"/>
    <property type="evidence" value="ECO:0007669"/>
    <property type="project" value="UniProtKB-KW"/>
</dbReference>
<evidence type="ECO:0000259" key="10">
    <source>
        <dbReference type="PROSITE" id="PS50893"/>
    </source>
</evidence>
<keyword evidence="7 9" id="KW-0472">Membrane</keyword>
<gene>
    <name evidence="12" type="ORF">PPRIM_AZ9-3.1.T0620258</name>
</gene>
<feature type="domain" description="ABC transmembrane type-1" evidence="11">
    <location>
        <begin position="173"/>
        <end position="435"/>
    </location>
</feature>
<dbReference type="PROSITE" id="PS50929">
    <property type="entry name" value="ABC_TM1F"/>
    <property type="match status" value="1"/>
</dbReference>
<protein>
    <recommendedName>
        <fullName evidence="14">ABC transporter family protein</fullName>
    </recommendedName>
</protein>
<sequence>MKEQNIKQMNFNYINETGQQMSRLKRNQVSNFENPEMSTLKNIRLQTYPDENQESEHLHNSNNPSEQSHESIDQREEDSHTFFPSFIGQNHSRISKLFFLQYTSYALRLKNQVLDKNHKITDKHLPILSPDDDLKQLIQKSQNQILEVQEITFITLMKLIFFGELKWITGKCIFAYIIESISKNGISFIMNLVIASVQQNDLKNSHFYGIILITLNFICLLSRHHAANYSMIFSTKARLNLINLVYIKLIGLNSYSFKQANIGKILNLISGDINTLEQMFSMIFPSSVVIFSLFFACLILWVRFDGIIGLLAVLLLFITYPIQVLISQFNQETLKLAKISQDKRLRITNELVEGIRSIKMQAWDKAFQKIIMTIRQNEFLYLLKILLRTVVDRLLTQTSHLWSSLLYFIILYYGEFKDEMQVAEMISTIQLLNSLKISCVYVVSNGIQAYIQIKVTFERIANLLNLQNFVMLKIEDNKKENNKKIEKETEKSTIELNNFCAYWQHLVSENDKPILKNLTINFKEGELWAIIGRVGSGKSTLLHSLLGEIPSYNGIMLINGQDPIMNKLKIAYVEQEPYLFPDTIRKNILFGKVYNHALYKKVIQVAQLESDFELMKFKDYTEIGERGVTLSGGQKARISLARALYQTADLYLFDDPLSAVDASVAEKIFTVAIQEFIFNYQIALYPKKQKPIVILATHQIQYAIKCEKIAVVSNGELISQGSYDQIKPTLNMINNELADQLDKNKIENKTKDYQQQKPLIKKRKRNLILSNKLLNQIFQYHHLITSFTIFQPIQP</sequence>
<evidence type="ECO:0008006" key="14">
    <source>
        <dbReference type="Google" id="ProtNLM"/>
    </source>
</evidence>
<dbReference type="PANTHER" id="PTHR24223:SF456">
    <property type="entry name" value="MULTIDRUG RESISTANCE-ASSOCIATED PROTEIN LETHAL(2)03659"/>
    <property type="match status" value="1"/>
</dbReference>
<feature type="transmembrane region" description="Helical" evidence="9">
    <location>
        <begin position="279"/>
        <end position="301"/>
    </location>
</feature>
<dbReference type="InterPro" id="IPR003593">
    <property type="entry name" value="AAA+_ATPase"/>
</dbReference>
<feature type="transmembrane region" description="Helical" evidence="9">
    <location>
        <begin position="206"/>
        <end position="222"/>
    </location>
</feature>
<dbReference type="GO" id="GO:0140359">
    <property type="term" value="F:ABC-type transporter activity"/>
    <property type="evidence" value="ECO:0007669"/>
    <property type="project" value="InterPro"/>
</dbReference>
<dbReference type="SMART" id="SM00382">
    <property type="entry name" value="AAA"/>
    <property type="match status" value="1"/>
</dbReference>
<dbReference type="InterPro" id="IPR050173">
    <property type="entry name" value="ABC_transporter_C-like"/>
</dbReference>
<accession>A0A8S1MGZ0</accession>
<feature type="region of interest" description="Disordered" evidence="8">
    <location>
        <begin position="52"/>
        <end position="75"/>
    </location>
</feature>